<evidence type="ECO:0000313" key="1">
    <source>
        <dbReference type="EMBL" id="POG63761.1"/>
    </source>
</evidence>
<keyword evidence="2" id="KW-1185">Reference proteome</keyword>
<evidence type="ECO:0000313" key="2">
    <source>
        <dbReference type="Proteomes" id="UP000018888"/>
    </source>
</evidence>
<protein>
    <submittedName>
        <fullName evidence="1">Uncharacterized protein</fullName>
    </submittedName>
</protein>
<dbReference type="VEuPathDB" id="FungiDB:RhiirFUN_012482"/>
<sequence length="943" mass="107149">MASSHDFSTLSWDEVLSKLREVEDLCAKCALKQETLFACYNSLPDNSSAKSLAYLAFGPLRLLDDSLSEQKRLLHLRLDSLSSTADSEKDFAIPPVDDHLSHDDPMNDDPPPLPLAIWASKHEADPNSILDLCTPSTRRTNHLRPSRRIPRFLCKRVSSMISPASFKRAQKIKTKLSFTRLVLSPSTIRLLVPPLLRSSEPKSSFQDDLPDSSFITPQISALVDTVEYDNNVPSPALSLNSTPAEIFPATSASALPLDHTRCSSYIFTIRTILDGRIRPVRNVGSNRLYSIRRGNCYFLLDPTPDSDICYSIHTNSPLLSSTDPFQFTSDRPSPNLKFILSKFLTFFFYRQNRIPSHARRKYFNRLRQLLLTQRVTSLARWSSSHRNNRRTRTFIQFRYHQSCFYLGLYFGCPFCKTPAAYVMSQFRHACHLHDKQLVHTPPPPTSPPFTLPCNRVSKRHADGFYKDVTSRRLGLSYRKSYAFHHLLEDNNGSLSARTLVSYSAHTSISHPTKKQLARQARHKDLLLDRSKFSRHVVHPDLLDSSMWMATKDPAIVIPPTSYNLTMSTTDYSIVQNICNLVSSRPDVSFCLKKRSHQSSVAFVSSKFTGSIQKVVLNPSSVVANHFITDKPTSGPFVGPNCPVIDYQDFKTLGFSRFIIDMVRRILSNSASIYVPSHNFLWLIISKHNTSSVSKKYLRDAIQSVITKSASSSTFSQFWNSDTRFSFKLGRVKPCDILSLLDICAPWFDSHPYPAPSDFRSQWITKRKITSLTKILLLNVLPLALQKAMFLVKVPLYLALQILHLRPPLLINVPESVLMTLSWMLINLSRLLALLRQLPLRHLFNLLPPLLTLLYMHLLITTIKAKAQKLLPQFPFPNVLVPRTRPKLQYNLNLHFSTLRPLLMTSKAFGNTSLRTATRVTRLIDNFPCSPLMVVVPRVVNPTI</sequence>
<reference evidence="1 2" key="2">
    <citation type="journal article" date="2018" name="New Phytol.">
        <title>High intraspecific genome diversity in the model arbuscular mycorrhizal symbiont Rhizophagus irregularis.</title>
        <authorList>
            <person name="Chen E.C.H."/>
            <person name="Morin E."/>
            <person name="Beaudet D."/>
            <person name="Noel J."/>
            <person name="Yildirir G."/>
            <person name="Ndikumana S."/>
            <person name="Charron P."/>
            <person name="St-Onge C."/>
            <person name="Giorgi J."/>
            <person name="Kruger M."/>
            <person name="Marton T."/>
            <person name="Ropars J."/>
            <person name="Grigoriev I.V."/>
            <person name="Hainaut M."/>
            <person name="Henrissat B."/>
            <person name="Roux C."/>
            <person name="Martin F."/>
            <person name="Corradi N."/>
        </authorList>
    </citation>
    <scope>NUCLEOTIDE SEQUENCE [LARGE SCALE GENOMIC DNA]</scope>
    <source>
        <strain evidence="1 2">DAOM 197198</strain>
    </source>
</reference>
<organism evidence="1 2">
    <name type="scientific">Rhizophagus irregularis (strain DAOM 181602 / DAOM 197198 / MUCL 43194)</name>
    <name type="common">Arbuscular mycorrhizal fungus</name>
    <name type="synonym">Glomus intraradices</name>
    <dbReference type="NCBI Taxonomy" id="747089"/>
    <lineage>
        <taxon>Eukaryota</taxon>
        <taxon>Fungi</taxon>
        <taxon>Fungi incertae sedis</taxon>
        <taxon>Mucoromycota</taxon>
        <taxon>Glomeromycotina</taxon>
        <taxon>Glomeromycetes</taxon>
        <taxon>Glomerales</taxon>
        <taxon>Glomeraceae</taxon>
        <taxon>Rhizophagus</taxon>
    </lineage>
</organism>
<reference evidence="1 2" key="1">
    <citation type="journal article" date="2013" name="Proc. Natl. Acad. Sci. U.S.A.">
        <title>Genome of an arbuscular mycorrhizal fungus provides insight into the oldest plant symbiosis.</title>
        <authorList>
            <person name="Tisserant E."/>
            <person name="Malbreil M."/>
            <person name="Kuo A."/>
            <person name="Kohler A."/>
            <person name="Symeonidi A."/>
            <person name="Balestrini R."/>
            <person name="Charron P."/>
            <person name="Duensing N."/>
            <person name="Frei Dit Frey N."/>
            <person name="Gianinazzi-Pearson V."/>
            <person name="Gilbert L.B."/>
            <person name="Handa Y."/>
            <person name="Herr J.R."/>
            <person name="Hijri M."/>
            <person name="Koul R."/>
            <person name="Kawaguchi M."/>
            <person name="Krajinski F."/>
            <person name="Lammers P.J."/>
            <person name="Masclaux F.G."/>
            <person name="Murat C."/>
            <person name="Morin E."/>
            <person name="Ndikumana S."/>
            <person name="Pagni M."/>
            <person name="Petitpierre D."/>
            <person name="Requena N."/>
            <person name="Rosikiewicz P."/>
            <person name="Riley R."/>
            <person name="Saito K."/>
            <person name="San Clemente H."/>
            <person name="Shapiro H."/>
            <person name="van Tuinen D."/>
            <person name="Becard G."/>
            <person name="Bonfante P."/>
            <person name="Paszkowski U."/>
            <person name="Shachar-Hill Y.Y."/>
            <person name="Tuskan G.A."/>
            <person name="Young P.W."/>
            <person name="Sanders I.R."/>
            <person name="Henrissat B."/>
            <person name="Rensing S.A."/>
            <person name="Grigoriev I.V."/>
            <person name="Corradi N."/>
            <person name="Roux C."/>
            <person name="Martin F."/>
        </authorList>
    </citation>
    <scope>NUCLEOTIDE SEQUENCE [LARGE SCALE GENOMIC DNA]</scope>
    <source>
        <strain evidence="1 2">DAOM 197198</strain>
    </source>
</reference>
<dbReference type="Proteomes" id="UP000018888">
    <property type="component" value="Unassembled WGS sequence"/>
</dbReference>
<accession>A0A2P4PEG5</accession>
<dbReference type="EMBL" id="AUPC02000257">
    <property type="protein sequence ID" value="POG63761.1"/>
    <property type="molecule type" value="Genomic_DNA"/>
</dbReference>
<name>A0A2P4PEG5_RHIID</name>
<proteinExistence type="predicted"/>
<comment type="caution">
    <text evidence="1">The sequence shown here is derived from an EMBL/GenBank/DDBJ whole genome shotgun (WGS) entry which is preliminary data.</text>
</comment>
<dbReference type="AlphaFoldDB" id="A0A2P4PEG5"/>
<gene>
    <name evidence="1" type="ORF">GLOIN_2v1682945</name>
</gene>